<dbReference type="EMBL" id="CP060122">
    <property type="protein sequence ID" value="QNG46134.1"/>
    <property type="molecule type" value="Genomic_DNA"/>
</dbReference>
<organism evidence="1 2">
    <name type="scientific">Sphingobium yanoikuyae</name>
    <name type="common">Sphingomonas yanoikuyae</name>
    <dbReference type="NCBI Taxonomy" id="13690"/>
    <lineage>
        <taxon>Bacteria</taxon>
        <taxon>Pseudomonadati</taxon>
        <taxon>Pseudomonadota</taxon>
        <taxon>Alphaproteobacteria</taxon>
        <taxon>Sphingomonadales</taxon>
        <taxon>Sphingomonadaceae</taxon>
        <taxon>Sphingobium</taxon>
    </lineage>
</organism>
<sequence length="74" mass="8293">MTPAKEIRALADRAMTDAQSERQAANDALIRASCYEDKAHELIALADRIEREEAGRRSHFRRVVNTDLSGPVID</sequence>
<gene>
    <name evidence="1" type="ORF">H3V42_00150</name>
</gene>
<evidence type="ECO:0000313" key="2">
    <source>
        <dbReference type="Proteomes" id="UP000515377"/>
    </source>
</evidence>
<dbReference type="AlphaFoldDB" id="A0A9X7YD95"/>
<reference evidence="1 2" key="1">
    <citation type="submission" date="2020-07" db="EMBL/GenBank/DDBJ databases">
        <title>Whole genome sequence of Sphingobium yanoikuyae A3.</title>
        <authorList>
            <person name="Han S.-S."/>
        </authorList>
    </citation>
    <scope>NUCLEOTIDE SEQUENCE [LARGE SCALE GENOMIC DNA]</scope>
    <source>
        <strain evidence="1 2">A3</strain>
    </source>
</reference>
<name>A0A9X7YD95_SPHYA</name>
<protein>
    <submittedName>
        <fullName evidence="1">Uncharacterized protein</fullName>
    </submittedName>
</protein>
<dbReference type="Proteomes" id="UP000515377">
    <property type="component" value="Chromosome"/>
</dbReference>
<accession>A0A9X7YD95</accession>
<proteinExistence type="predicted"/>
<evidence type="ECO:0000313" key="1">
    <source>
        <dbReference type="EMBL" id="QNG46134.1"/>
    </source>
</evidence>